<evidence type="ECO:0000313" key="1">
    <source>
        <dbReference type="EMBL" id="KAI3786615.1"/>
    </source>
</evidence>
<accession>A0ACB9GT00</accession>
<name>A0ACB9GT00_9ASTR</name>
<dbReference type="Proteomes" id="UP001056120">
    <property type="component" value="Linkage Group LG13"/>
</dbReference>
<sequence length="103" mass="12065">MRNQSTVIIDNADMEKKKNMSKAEMKWATIGNYEDSGFFMRHMETYMGTRSTNRDCGFAVEEHKQREQILTLSKKYAAKKIFSEINQYKKAIMDDIGVKVKKK</sequence>
<proteinExistence type="predicted"/>
<comment type="caution">
    <text evidence="1">The sequence shown here is derived from an EMBL/GenBank/DDBJ whole genome shotgun (WGS) entry which is preliminary data.</text>
</comment>
<protein>
    <submittedName>
        <fullName evidence="1">Uncharacterized protein</fullName>
    </submittedName>
</protein>
<gene>
    <name evidence="1" type="ORF">L1987_40428</name>
</gene>
<keyword evidence="2" id="KW-1185">Reference proteome</keyword>
<dbReference type="EMBL" id="CM042030">
    <property type="protein sequence ID" value="KAI3786615.1"/>
    <property type="molecule type" value="Genomic_DNA"/>
</dbReference>
<reference evidence="2" key="1">
    <citation type="journal article" date="2022" name="Mol. Ecol. Resour.">
        <title>The genomes of chicory, endive, great burdock and yacon provide insights into Asteraceae palaeo-polyploidization history and plant inulin production.</title>
        <authorList>
            <person name="Fan W."/>
            <person name="Wang S."/>
            <person name="Wang H."/>
            <person name="Wang A."/>
            <person name="Jiang F."/>
            <person name="Liu H."/>
            <person name="Zhao H."/>
            <person name="Xu D."/>
            <person name="Zhang Y."/>
        </authorList>
    </citation>
    <scope>NUCLEOTIDE SEQUENCE [LARGE SCALE GENOMIC DNA]</scope>
    <source>
        <strain evidence="2">cv. Yunnan</strain>
    </source>
</reference>
<reference evidence="1 2" key="2">
    <citation type="journal article" date="2022" name="Mol. Ecol. Resour.">
        <title>The genomes of chicory, endive, great burdock and yacon provide insights into Asteraceae paleo-polyploidization history and plant inulin production.</title>
        <authorList>
            <person name="Fan W."/>
            <person name="Wang S."/>
            <person name="Wang H."/>
            <person name="Wang A."/>
            <person name="Jiang F."/>
            <person name="Liu H."/>
            <person name="Zhao H."/>
            <person name="Xu D."/>
            <person name="Zhang Y."/>
        </authorList>
    </citation>
    <scope>NUCLEOTIDE SEQUENCE [LARGE SCALE GENOMIC DNA]</scope>
    <source>
        <strain evidence="2">cv. Yunnan</strain>
        <tissue evidence="1">Leaves</tissue>
    </source>
</reference>
<evidence type="ECO:0000313" key="2">
    <source>
        <dbReference type="Proteomes" id="UP001056120"/>
    </source>
</evidence>
<organism evidence="1 2">
    <name type="scientific">Smallanthus sonchifolius</name>
    <dbReference type="NCBI Taxonomy" id="185202"/>
    <lineage>
        <taxon>Eukaryota</taxon>
        <taxon>Viridiplantae</taxon>
        <taxon>Streptophyta</taxon>
        <taxon>Embryophyta</taxon>
        <taxon>Tracheophyta</taxon>
        <taxon>Spermatophyta</taxon>
        <taxon>Magnoliopsida</taxon>
        <taxon>eudicotyledons</taxon>
        <taxon>Gunneridae</taxon>
        <taxon>Pentapetalae</taxon>
        <taxon>asterids</taxon>
        <taxon>campanulids</taxon>
        <taxon>Asterales</taxon>
        <taxon>Asteraceae</taxon>
        <taxon>Asteroideae</taxon>
        <taxon>Heliantheae alliance</taxon>
        <taxon>Millerieae</taxon>
        <taxon>Smallanthus</taxon>
    </lineage>
</organism>